<proteinExistence type="predicted"/>
<gene>
    <name evidence="2" type="ORF">J4G78_12685</name>
</gene>
<dbReference type="Pfam" id="PF13302">
    <property type="entry name" value="Acetyltransf_3"/>
    <property type="match status" value="1"/>
</dbReference>
<protein>
    <submittedName>
        <fullName evidence="2">GNAT family N-acetyltransferase</fullName>
    </submittedName>
</protein>
<organism evidence="2 3">
    <name type="scientific">Parasphingorhabdus cellanae</name>
    <dbReference type="NCBI Taxonomy" id="2806553"/>
    <lineage>
        <taxon>Bacteria</taxon>
        <taxon>Pseudomonadati</taxon>
        <taxon>Pseudomonadota</taxon>
        <taxon>Alphaproteobacteria</taxon>
        <taxon>Sphingomonadales</taxon>
        <taxon>Sphingomonadaceae</taxon>
        <taxon>Parasphingorhabdus</taxon>
    </lineage>
</organism>
<name>A0ABX7T4P5_9SPHN</name>
<dbReference type="EMBL" id="CP071794">
    <property type="protein sequence ID" value="QTD55077.1"/>
    <property type="molecule type" value="Genomic_DNA"/>
</dbReference>
<dbReference type="PANTHER" id="PTHR43792:SF1">
    <property type="entry name" value="N-ACETYLTRANSFERASE DOMAIN-CONTAINING PROTEIN"/>
    <property type="match status" value="1"/>
</dbReference>
<reference evidence="2 3" key="1">
    <citation type="submission" date="2021-03" db="EMBL/GenBank/DDBJ databases">
        <title>Complete genome of Parasphingorhabdus_sp.JHSY0214.</title>
        <authorList>
            <person name="Yoo J.H."/>
            <person name="Bae J.W."/>
        </authorList>
    </citation>
    <scope>NUCLEOTIDE SEQUENCE [LARGE SCALE GENOMIC DNA]</scope>
    <source>
        <strain evidence="2 3">JHSY0214</strain>
    </source>
</reference>
<feature type="domain" description="N-acetyltransferase" evidence="1">
    <location>
        <begin position="10"/>
        <end position="151"/>
    </location>
</feature>
<dbReference type="InterPro" id="IPR016181">
    <property type="entry name" value="Acyl_CoA_acyltransferase"/>
</dbReference>
<evidence type="ECO:0000313" key="2">
    <source>
        <dbReference type="EMBL" id="QTD55077.1"/>
    </source>
</evidence>
<dbReference type="RefSeq" id="WP_207986903.1">
    <property type="nucleotide sequence ID" value="NZ_CP071794.1"/>
</dbReference>
<dbReference type="Gene3D" id="3.40.630.30">
    <property type="match status" value="1"/>
</dbReference>
<dbReference type="SUPFAM" id="SSF55729">
    <property type="entry name" value="Acyl-CoA N-acyltransferases (Nat)"/>
    <property type="match status" value="1"/>
</dbReference>
<dbReference type="PANTHER" id="PTHR43792">
    <property type="entry name" value="GNAT FAMILY, PUTATIVE (AFU_ORTHOLOGUE AFUA_3G00765)-RELATED-RELATED"/>
    <property type="match status" value="1"/>
</dbReference>
<evidence type="ECO:0000259" key="1">
    <source>
        <dbReference type="Pfam" id="PF13302"/>
    </source>
</evidence>
<keyword evidence="3" id="KW-1185">Reference proteome</keyword>
<sequence length="181" mass="21069">MAEFQLETDRLILRGWRANDLDIFHAINSDPKVRRTLGPIMTRKQVADLISWQQDYQKENGHCFWALETKADKKLIGWCGIIRGGEETPVHDKLEIGWRMAFAQWGNGYVTEAAQKCCEWAAATFPDEQVWAITSENNNRSRAVMERLNMKHLPELDFDHPKVDPQSDLLRHVTYRKETSK</sequence>
<dbReference type="Proteomes" id="UP000663923">
    <property type="component" value="Chromosome"/>
</dbReference>
<dbReference type="InterPro" id="IPR000182">
    <property type="entry name" value="GNAT_dom"/>
</dbReference>
<accession>A0ABX7T4P5</accession>
<dbReference type="InterPro" id="IPR051531">
    <property type="entry name" value="N-acetyltransferase"/>
</dbReference>
<evidence type="ECO:0000313" key="3">
    <source>
        <dbReference type="Proteomes" id="UP000663923"/>
    </source>
</evidence>